<keyword evidence="3" id="KW-1134">Transmembrane beta strand</keyword>
<gene>
    <name evidence="14" type="ordered locus">Mmar10_1053</name>
</gene>
<keyword evidence="4" id="KW-0812">Transmembrane</keyword>
<evidence type="ECO:0000256" key="2">
    <source>
        <dbReference type="ARBA" id="ARBA00022448"/>
    </source>
</evidence>
<keyword evidence="6 10" id="KW-0798">TonB box</keyword>
<proteinExistence type="inferred from homology"/>
<dbReference type="InterPro" id="IPR012910">
    <property type="entry name" value="Plug_dom"/>
</dbReference>
<keyword evidence="7 10" id="KW-0472">Membrane</keyword>
<dbReference type="Proteomes" id="UP000001964">
    <property type="component" value="Chromosome"/>
</dbReference>
<evidence type="ECO:0000256" key="9">
    <source>
        <dbReference type="ARBA" id="ARBA00023237"/>
    </source>
</evidence>
<comment type="similarity">
    <text evidence="10">Belongs to the TonB-dependent receptor family.</text>
</comment>
<evidence type="ECO:0000259" key="12">
    <source>
        <dbReference type="Pfam" id="PF00593"/>
    </source>
</evidence>
<dbReference type="Gene3D" id="2.40.170.20">
    <property type="entry name" value="TonB-dependent receptor, beta-barrel domain"/>
    <property type="match status" value="1"/>
</dbReference>
<evidence type="ECO:0000256" key="3">
    <source>
        <dbReference type="ARBA" id="ARBA00022452"/>
    </source>
</evidence>
<evidence type="ECO:0000256" key="4">
    <source>
        <dbReference type="ARBA" id="ARBA00022692"/>
    </source>
</evidence>
<evidence type="ECO:0000313" key="15">
    <source>
        <dbReference type="Proteomes" id="UP000001964"/>
    </source>
</evidence>
<dbReference type="EMBL" id="CP000449">
    <property type="protein sequence ID" value="ABI65346.1"/>
    <property type="molecule type" value="Genomic_DNA"/>
</dbReference>
<dbReference type="GO" id="GO:0015344">
    <property type="term" value="F:siderophore uptake transmembrane transporter activity"/>
    <property type="evidence" value="ECO:0007669"/>
    <property type="project" value="TreeGrafter"/>
</dbReference>
<dbReference type="InterPro" id="IPR036942">
    <property type="entry name" value="Beta-barrel_TonB_sf"/>
</dbReference>
<evidence type="ECO:0000256" key="7">
    <source>
        <dbReference type="ARBA" id="ARBA00023136"/>
    </source>
</evidence>
<reference evidence="14 15" key="1">
    <citation type="submission" date="2006-08" db="EMBL/GenBank/DDBJ databases">
        <title>Complete sequence of Maricaulis maris MCS10.</title>
        <authorList>
            <consortium name="US DOE Joint Genome Institute"/>
            <person name="Copeland A."/>
            <person name="Lucas S."/>
            <person name="Lapidus A."/>
            <person name="Barry K."/>
            <person name="Detter J.C."/>
            <person name="Glavina del Rio T."/>
            <person name="Hammon N."/>
            <person name="Israni S."/>
            <person name="Dalin E."/>
            <person name="Tice H."/>
            <person name="Pitluck S."/>
            <person name="Saunders E."/>
            <person name="Brettin T."/>
            <person name="Bruce D."/>
            <person name="Han C."/>
            <person name="Tapia R."/>
            <person name="Gilna P."/>
            <person name="Schmutz J."/>
            <person name="Larimer F."/>
            <person name="Land M."/>
            <person name="Hauser L."/>
            <person name="Kyrpides N."/>
            <person name="Mikhailova N."/>
            <person name="Viollier P."/>
            <person name="Stephens C."/>
            <person name="Richardson P."/>
        </authorList>
    </citation>
    <scope>NUCLEOTIDE SEQUENCE [LARGE SCALE GENOMIC DNA]</scope>
    <source>
        <strain evidence="14 15">MCS10</strain>
    </source>
</reference>
<keyword evidence="15" id="KW-1185">Reference proteome</keyword>
<evidence type="ECO:0000256" key="6">
    <source>
        <dbReference type="ARBA" id="ARBA00023077"/>
    </source>
</evidence>
<dbReference type="STRING" id="394221.Mmar10_1053"/>
<keyword evidence="9" id="KW-0998">Cell outer membrane</keyword>
<dbReference type="RefSeq" id="WP_011642993.1">
    <property type="nucleotide sequence ID" value="NC_008347.1"/>
</dbReference>
<organism evidence="14 15">
    <name type="scientific">Maricaulis maris (strain MCS10)</name>
    <name type="common">Caulobacter maris</name>
    <dbReference type="NCBI Taxonomy" id="394221"/>
    <lineage>
        <taxon>Bacteria</taxon>
        <taxon>Pseudomonadati</taxon>
        <taxon>Pseudomonadota</taxon>
        <taxon>Alphaproteobacteria</taxon>
        <taxon>Maricaulales</taxon>
        <taxon>Maricaulaceae</taxon>
        <taxon>Maricaulis</taxon>
    </lineage>
</organism>
<dbReference type="PANTHER" id="PTHR30069">
    <property type="entry name" value="TONB-DEPENDENT OUTER MEMBRANE RECEPTOR"/>
    <property type="match status" value="1"/>
</dbReference>
<evidence type="ECO:0000259" key="13">
    <source>
        <dbReference type="Pfam" id="PF07715"/>
    </source>
</evidence>
<dbReference type="AlphaFoldDB" id="Q0AQU1"/>
<feature type="signal peptide" evidence="11">
    <location>
        <begin position="1"/>
        <end position="28"/>
    </location>
</feature>
<dbReference type="Pfam" id="PF07715">
    <property type="entry name" value="Plug"/>
    <property type="match status" value="1"/>
</dbReference>
<evidence type="ECO:0000256" key="11">
    <source>
        <dbReference type="SAM" id="SignalP"/>
    </source>
</evidence>
<evidence type="ECO:0000256" key="10">
    <source>
        <dbReference type="RuleBase" id="RU003357"/>
    </source>
</evidence>
<dbReference type="SUPFAM" id="SSF56935">
    <property type="entry name" value="Porins"/>
    <property type="match status" value="1"/>
</dbReference>
<feature type="chain" id="PRO_5004168372" evidence="11">
    <location>
        <begin position="29"/>
        <end position="705"/>
    </location>
</feature>
<evidence type="ECO:0000313" key="14">
    <source>
        <dbReference type="EMBL" id="ABI65346.1"/>
    </source>
</evidence>
<protein>
    <submittedName>
        <fullName evidence="14">TonB-dependent receptor</fullName>
    </submittedName>
</protein>
<dbReference type="HOGENOM" id="CLU_014873_0_0_5"/>
<dbReference type="InterPro" id="IPR039426">
    <property type="entry name" value="TonB-dep_rcpt-like"/>
</dbReference>
<evidence type="ECO:0000256" key="1">
    <source>
        <dbReference type="ARBA" id="ARBA00004571"/>
    </source>
</evidence>
<dbReference type="eggNOG" id="COG4771">
    <property type="taxonomic scope" value="Bacteria"/>
</dbReference>
<dbReference type="GO" id="GO:0009279">
    <property type="term" value="C:cell outer membrane"/>
    <property type="evidence" value="ECO:0007669"/>
    <property type="project" value="UniProtKB-SubCell"/>
</dbReference>
<dbReference type="Pfam" id="PF00593">
    <property type="entry name" value="TonB_dep_Rec_b-barrel"/>
    <property type="match status" value="1"/>
</dbReference>
<dbReference type="InterPro" id="IPR000531">
    <property type="entry name" value="Beta-barrel_TonB"/>
</dbReference>
<evidence type="ECO:0000256" key="5">
    <source>
        <dbReference type="ARBA" id="ARBA00022729"/>
    </source>
</evidence>
<accession>Q0AQU1</accession>
<keyword evidence="2" id="KW-0813">Transport</keyword>
<keyword evidence="5 11" id="KW-0732">Signal</keyword>
<evidence type="ECO:0000256" key="8">
    <source>
        <dbReference type="ARBA" id="ARBA00023170"/>
    </source>
</evidence>
<feature type="domain" description="TonB-dependent receptor-like beta-barrel" evidence="12">
    <location>
        <begin position="222"/>
        <end position="664"/>
    </location>
</feature>
<name>Q0AQU1_MARMM</name>
<dbReference type="GO" id="GO:0044718">
    <property type="term" value="P:siderophore transmembrane transport"/>
    <property type="evidence" value="ECO:0007669"/>
    <property type="project" value="TreeGrafter"/>
</dbReference>
<dbReference type="OrthoDB" id="9760333at2"/>
<feature type="domain" description="TonB-dependent receptor plug" evidence="13">
    <location>
        <begin position="63"/>
        <end position="149"/>
    </location>
</feature>
<comment type="subcellular location">
    <subcellularLocation>
        <location evidence="1">Cell outer membrane</location>
        <topology evidence="1">Multi-pass membrane protein</topology>
    </subcellularLocation>
</comment>
<sequence precursor="true">MSRFSLQHSCAFFALSAGLALMAPAAFAQSADNPLTDIITVSTPRLQSPTRDQLDPQEQPVIAAPDTTHLLARLPGAAAVANGALSGQLQYRGLFGPRLNIRVNDQMIASGGPNLMDPPLHYAPSVLVERIEFARGVSPVSDGPGLGGGFDASLITSTFTDQAGFSLSHTLTLAARSADASSAIGGLVGLSNDNLRVHVLGSHETGGDRETPYGTIHGSAYERSVYGFGAAWRSGSHTLSVDLRRNETGRTGNPPFSMDIRFIDTDTARIAYRGAFDSIRLDLAAGWSDVGHGMNNFSLRPAPGSPMMWRETFAYAESRTLSAALALAAMGGELRAGIDHADIAHDVTITNPMNADFYLHNLPDIDLSRTGAFVEWGGPMIAGWQGELGLRVDRHEASAGLAATGSAVPAMPGMLAMVANMADRDWQGSTLDAALRLWRPLSETVTVRLNLARKTRAPGYLERFAWLPTAASGGLADGNTYVGDLELEPETAWIAEAGLDWSNAQAYARPTLFIRRIDDYIQGVPFDATPGLINSPVEMVSAMNGDPTPLRFANVDAELFGLDANFGYRIDAHWRLDGAVSWVRGKRRDIKDDLYRIAPAHLRIGASYDAETWTVTLESLATARQDDVSLANGETATPGQVVANLYGRWDVRPGVSLALGVENLLDQPWRDHLAGVNRNAGSDIGLGERLPGYGRSFGLRLAIRG</sequence>
<keyword evidence="8 14" id="KW-0675">Receptor</keyword>
<dbReference type="KEGG" id="mmr:Mmar10_1053"/>
<dbReference type="PANTHER" id="PTHR30069:SF29">
    <property type="entry name" value="HEMOGLOBIN AND HEMOGLOBIN-HAPTOGLOBIN-BINDING PROTEIN 1-RELATED"/>
    <property type="match status" value="1"/>
</dbReference>